<evidence type="ECO:0000256" key="13">
    <source>
        <dbReference type="ARBA" id="ARBA00048811"/>
    </source>
</evidence>
<dbReference type="GO" id="GO:0006166">
    <property type="term" value="P:purine ribonucleoside salvage"/>
    <property type="evidence" value="ECO:0007669"/>
    <property type="project" value="UniProtKB-KW"/>
</dbReference>
<evidence type="ECO:0000256" key="11">
    <source>
        <dbReference type="ARBA" id="ARBA00022741"/>
    </source>
</evidence>
<dbReference type="InterPro" id="IPR050408">
    <property type="entry name" value="HGPRT"/>
</dbReference>
<evidence type="ECO:0000256" key="8">
    <source>
        <dbReference type="ARBA" id="ARBA00022679"/>
    </source>
</evidence>
<dbReference type="NCBIfam" id="TIGR01203">
    <property type="entry name" value="HGPRTase"/>
    <property type="match status" value="1"/>
</dbReference>
<dbReference type="PANTHER" id="PTHR43340">
    <property type="entry name" value="HYPOXANTHINE-GUANINE PHOSPHORIBOSYLTRANSFERASE"/>
    <property type="match status" value="1"/>
</dbReference>
<reference evidence="17 18" key="1">
    <citation type="submission" date="2018-06" db="EMBL/GenBank/DDBJ databases">
        <authorList>
            <consortium name="Pathogen Informatics"/>
            <person name="Doyle S."/>
        </authorList>
    </citation>
    <scope>NUCLEOTIDE SEQUENCE [LARGE SCALE GENOMIC DNA]</scope>
    <source>
        <strain evidence="17 18">NCTC10723</strain>
    </source>
</reference>
<keyword evidence="9 15" id="KW-0479">Metal-binding</keyword>
<dbReference type="CDD" id="cd06223">
    <property type="entry name" value="PRTases_typeI"/>
    <property type="match status" value="1"/>
</dbReference>
<evidence type="ECO:0000256" key="1">
    <source>
        <dbReference type="ARBA" id="ARBA00001946"/>
    </source>
</evidence>
<dbReference type="InterPro" id="IPR005904">
    <property type="entry name" value="Hxn_phspho_trans"/>
</dbReference>
<evidence type="ECO:0000256" key="5">
    <source>
        <dbReference type="ARBA" id="ARBA00011895"/>
    </source>
</evidence>
<dbReference type="RefSeq" id="WP_115269871.1">
    <property type="nucleotide sequence ID" value="NZ_CASFEE010000022.1"/>
</dbReference>
<dbReference type="GO" id="GO:0032264">
    <property type="term" value="P:IMP salvage"/>
    <property type="evidence" value="ECO:0007669"/>
    <property type="project" value="UniProtKB-UniPathway"/>
</dbReference>
<evidence type="ECO:0000259" key="16">
    <source>
        <dbReference type="Pfam" id="PF00156"/>
    </source>
</evidence>
<dbReference type="GO" id="GO:0006178">
    <property type="term" value="P:guanine salvage"/>
    <property type="evidence" value="ECO:0007669"/>
    <property type="project" value="TreeGrafter"/>
</dbReference>
<evidence type="ECO:0000256" key="14">
    <source>
        <dbReference type="ARBA" id="ARBA00049402"/>
    </source>
</evidence>
<sequence length="173" mass="19740">MEYTIKTLLTRKEVEKRIKELAKELEKDYQGREILVIGLLKGSVMFMTDLIKEINLPIVIDFMSVSSYSGTTSTGVINVLKDIDVDVKDKEVLIIEDIIDTGLTLSYVKKMLQKRGAKSLKICTLLDKPSRRTAEIKGDYIGFKIPDEFVVGYGLDYDQYHRNLPYIGIIVKK</sequence>
<comment type="cofactor">
    <cofactor evidence="1 15">
        <name>Mg(2+)</name>
        <dbReference type="ChEBI" id="CHEBI:18420"/>
    </cofactor>
</comment>
<keyword evidence="10 15" id="KW-0660">Purine salvage</keyword>
<dbReference type="EC" id="2.4.2.8" evidence="5 15"/>
<dbReference type="Proteomes" id="UP000255328">
    <property type="component" value="Unassembled WGS sequence"/>
</dbReference>
<comment type="subcellular location">
    <subcellularLocation>
        <location evidence="2 15">Cytoplasm</location>
    </subcellularLocation>
</comment>
<evidence type="ECO:0000313" key="18">
    <source>
        <dbReference type="Proteomes" id="UP000255328"/>
    </source>
</evidence>
<dbReference type="SUPFAM" id="SSF53271">
    <property type="entry name" value="PRTase-like"/>
    <property type="match status" value="1"/>
</dbReference>
<keyword evidence="12 15" id="KW-0460">Magnesium</keyword>
<comment type="similarity">
    <text evidence="4 15">Belongs to the purine/pyrimidine phosphoribosyltransferase family.</text>
</comment>
<name>A0A377GX37_9FUSO</name>
<comment type="catalytic activity">
    <reaction evidence="14">
        <text>IMP + diphosphate = hypoxanthine + 5-phospho-alpha-D-ribose 1-diphosphate</text>
        <dbReference type="Rhea" id="RHEA:17973"/>
        <dbReference type="ChEBI" id="CHEBI:17368"/>
        <dbReference type="ChEBI" id="CHEBI:33019"/>
        <dbReference type="ChEBI" id="CHEBI:58017"/>
        <dbReference type="ChEBI" id="CHEBI:58053"/>
        <dbReference type="EC" id="2.4.2.8"/>
    </reaction>
    <physiologicalReaction direction="right-to-left" evidence="14">
        <dbReference type="Rhea" id="RHEA:17975"/>
    </physiologicalReaction>
</comment>
<dbReference type="GO" id="GO:0004422">
    <property type="term" value="F:hypoxanthine phosphoribosyltransferase activity"/>
    <property type="evidence" value="ECO:0007669"/>
    <property type="project" value="InterPro"/>
</dbReference>
<dbReference type="GO" id="GO:0052657">
    <property type="term" value="F:guanine phosphoribosyltransferase activity"/>
    <property type="evidence" value="ECO:0007669"/>
    <property type="project" value="RHEA"/>
</dbReference>
<evidence type="ECO:0000256" key="3">
    <source>
        <dbReference type="ARBA" id="ARBA00004669"/>
    </source>
</evidence>
<dbReference type="EMBL" id="UGGU01000003">
    <property type="protein sequence ID" value="STO31505.1"/>
    <property type="molecule type" value="Genomic_DNA"/>
</dbReference>
<dbReference type="GO" id="GO:0005829">
    <property type="term" value="C:cytosol"/>
    <property type="evidence" value="ECO:0007669"/>
    <property type="project" value="TreeGrafter"/>
</dbReference>
<accession>A0A377GX37</accession>
<feature type="domain" description="Phosphoribosyltransferase" evidence="16">
    <location>
        <begin position="6"/>
        <end position="157"/>
    </location>
</feature>
<dbReference type="FunFam" id="3.40.50.2020:FF:000006">
    <property type="entry name" value="Hypoxanthine phosphoribosyltransferase"/>
    <property type="match status" value="1"/>
</dbReference>
<dbReference type="OrthoDB" id="9802824at2"/>
<keyword evidence="6 15" id="KW-0963">Cytoplasm</keyword>
<comment type="catalytic activity">
    <reaction evidence="13">
        <text>GMP + diphosphate = guanine + 5-phospho-alpha-D-ribose 1-diphosphate</text>
        <dbReference type="Rhea" id="RHEA:25424"/>
        <dbReference type="ChEBI" id="CHEBI:16235"/>
        <dbReference type="ChEBI" id="CHEBI:33019"/>
        <dbReference type="ChEBI" id="CHEBI:58017"/>
        <dbReference type="ChEBI" id="CHEBI:58115"/>
        <dbReference type="EC" id="2.4.2.8"/>
    </reaction>
    <physiologicalReaction direction="right-to-left" evidence="13">
        <dbReference type="Rhea" id="RHEA:25426"/>
    </physiologicalReaction>
</comment>
<evidence type="ECO:0000256" key="4">
    <source>
        <dbReference type="ARBA" id="ARBA00008391"/>
    </source>
</evidence>
<comment type="pathway">
    <text evidence="3 15">Purine metabolism; IMP biosynthesis via salvage pathway; IMP from hypoxanthine: step 1/1.</text>
</comment>
<dbReference type="GO" id="GO:0000166">
    <property type="term" value="F:nucleotide binding"/>
    <property type="evidence" value="ECO:0007669"/>
    <property type="project" value="UniProtKB-KW"/>
</dbReference>
<dbReference type="GO" id="GO:0046100">
    <property type="term" value="P:hypoxanthine metabolic process"/>
    <property type="evidence" value="ECO:0007669"/>
    <property type="project" value="TreeGrafter"/>
</dbReference>
<keyword evidence="8 15" id="KW-0808">Transferase</keyword>
<dbReference type="InterPro" id="IPR000836">
    <property type="entry name" value="PRTase_dom"/>
</dbReference>
<dbReference type="AlphaFoldDB" id="A0A377GX37"/>
<dbReference type="InterPro" id="IPR029057">
    <property type="entry name" value="PRTase-like"/>
</dbReference>
<dbReference type="UniPathway" id="UPA00591">
    <property type="reaction ID" value="UER00648"/>
</dbReference>
<dbReference type="GO" id="GO:0032263">
    <property type="term" value="P:GMP salvage"/>
    <property type="evidence" value="ECO:0007669"/>
    <property type="project" value="TreeGrafter"/>
</dbReference>
<evidence type="ECO:0000256" key="12">
    <source>
        <dbReference type="ARBA" id="ARBA00022842"/>
    </source>
</evidence>
<proteinExistence type="inferred from homology"/>
<evidence type="ECO:0000256" key="2">
    <source>
        <dbReference type="ARBA" id="ARBA00004496"/>
    </source>
</evidence>
<evidence type="ECO:0000313" key="17">
    <source>
        <dbReference type="EMBL" id="STO31505.1"/>
    </source>
</evidence>
<organism evidence="17 18">
    <name type="scientific">Fusobacterium necrogenes</name>
    <dbReference type="NCBI Taxonomy" id="858"/>
    <lineage>
        <taxon>Bacteria</taxon>
        <taxon>Fusobacteriati</taxon>
        <taxon>Fusobacteriota</taxon>
        <taxon>Fusobacteriia</taxon>
        <taxon>Fusobacteriales</taxon>
        <taxon>Fusobacteriaceae</taxon>
        <taxon>Fusobacterium</taxon>
    </lineage>
</organism>
<evidence type="ECO:0000256" key="7">
    <source>
        <dbReference type="ARBA" id="ARBA00022676"/>
    </source>
</evidence>
<evidence type="ECO:0000256" key="6">
    <source>
        <dbReference type="ARBA" id="ARBA00022490"/>
    </source>
</evidence>
<protein>
    <recommendedName>
        <fullName evidence="5 15">Hypoxanthine phosphoribosyltransferase</fullName>
        <ecNumber evidence="5 15">2.4.2.8</ecNumber>
    </recommendedName>
</protein>
<gene>
    <name evidence="17" type="primary">hpt</name>
    <name evidence="17" type="ORF">NCTC10723_00956</name>
</gene>
<dbReference type="GO" id="GO:0000287">
    <property type="term" value="F:magnesium ion binding"/>
    <property type="evidence" value="ECO:0007669"/>
    <property type="project" value="TreeGrafter"/>
</dbReference>
<keyword evidence="11 15" id="KW-0547">Nucleotide-binding</keyword>
<keyword evidence="18" id="KW-1185">Reference proteome</keyword>
<dbReference type="Gene3D" id="3.40.50.2020">
    <property type="match status" value="1"/>
</dbReference>
<evidence type="ECO:0000256" key="9">
    <source>
        <dbReference type="ARBA" id="ARBA00022723"/>
    </source>
</evidence>
<dbReference type="Pfam" id="PF00156">
    <property type="entry name" value="Pribosyltran"/>
    <property type="match status" value="1"/>
</dbReference>
<dbReference type="PANTHER" id="PTHR43340:SF1">
    <property type="entry name" value="HYPOXANTHINE PHOSPHORIBOSYLTRANSFERASE"/>
    <property type="match status" value="1"/>
</dbReference>
<keyword evidence="7 15" id="KW-0328">Glycosyltransferase</keyword>
<evidence type="ECO:0000256" key="10">
    <source>
        <dbReference type="ARBA" id="ARBA00022726"/>
    </source>
</evidence>
<evidence type="ECO:0000256" key="15">
    <source>
        <dbReference type="RuleBase" id="RU364099"/>
    </source>
</evidence>